<sequence length="89" mass="9411">MGRSPGVLALLSAKILASSHTKTRCLVASTVAIERTQVAQALGAYGSADEIHLRLPRWQNSKTGRLQALARLLEQARGVGKGVLVHLAA</sequence>
<accession>A0ABZ0S9J4</accession>
<dbReference type="Proteomes" id="UP001432180">
    <property type="component" value="Chromosome"/>
</dbReference>
<keyword evidence="2" id="KW-1185">Reference proteome</keyword>
<proteinExistence type="predicted"/>
<organism evidence="1 2">
    <name type="scientific">Thiorhodovibrio winogradskyi</name>
    <dbReference type="NCBI Taxonomy" id="77007"/>
    <lineage>
        <taxon>Bacteria</taxon>
        <taxon>Pseudomonadati</taxon>
        <taxon>Pseudomonadota</taxon>
        <taxon>Gammaproteobacteria</taxon>
        <taxon>Chromatiales</taxon>
        <taxon>Chromatiaceae</taxon>
        <taxon>Thiorhodovibrio</taxon>
    </lineage>
</organism>
<evidence type="ECO:0000313" key="1">
    <source>
        <dbReference type="EMBL" id="WPL17313.1"/>
    </source>
</evidence>
<reference evidence="1 2" key="1">
    <citation type="journal article" date="2023" name="Microorganisms">
        <title>Thiorhodovibrio frisius and Trv. litoralis spp. nov., Two Novel Members from a Clade of Fastidious Purple Sulfur Bacteria That Exhibit Unique Red-Shifted Light-Harvesting Capabilities.</title>
        <authorList>
            <person name="Methner A."/>
            <person name="Kuzyk S.B."/>
            <person name="Petersen J."/>
            <person name="Bauer S."/>
            <person name="Brinkmann H."/>
            <person name="Sichau K."/>
            <person name="Wanner G."/>
            <person name="Wolf J."/>
            <person name="Neumann-Schaal M."/>
            <person name="Henke P."/>
            <person name="Tank M."/>
            <person name="Sproer C."/>
            <person name="Bunk B."/>
            <person name="Overmann J."/>
        </authorList>
    </citation>
    <scope>NUCLEOTIDE SEQUENCE [LARGE SCALE GENOMIC DNA]</scope>
    <source>
        <strain evidence="1 2">DSM 6702</strain>
    </source>
</reference>
<protein>
    <submittedName>
        <fullName evidence="1">Uncharacterized protein</fullName>
    </submittedName>
</protein>
<gene>
    <name evidence="1" type="ORF">Thiowin_02316</name>
</gene>
<evidence type="ECO:0000313" key="2">
    <source>
        <dbReference type="Proteomes" id="UP001432180"/>
    </source>
</evidence>
<name>A0ABZ0S9J4_9GAMM</name>
<dbReference type="EMBL" id="CP121472">
    <property type="protein sequence ID" value="WPL17313.1"/>
    <property type="molecule type" value="Genomic_DNA"/>
</dbReference>